<protein>
    <submittedName>
        <fullName evidence="1">Uncharacterized protein</fullName>
    </submittedName>
</protein>
<dbReference type="STRING" id="1415166.NONO_c54960"/>
<reference evidence="1 2" key="1">
    <citation type="journal article" date="2014" name="Appl. Environ. Microbiol.">
        <title>Insights into the Microbial Degradation of Rubber and Gutta-Percha by Analysis of the Complete Genome of Nocardia nova SH22a.</title>
        <authorList>
            <person name="Luo Q."/>
            <person name="Hiessl S."/>
            <person name="Poehlein A."/>
            <person name="Daniel R."/>
            <person name="Steinbuchel A."/>
        </authorList>
    </citation>
    <scope>NUCLEOTIDE SEQUENCE [LARGE SCALE GENOMIC DNA]</scope>
    <source>
        <strain evidence="1">SH22a</strain>
    </source>
</reference>
<proteinExistence type="predicted"/>
<gene>
    <name evidence="1" type="ORF">NONO_c54960</name>
</gene>
<name>W5TSR7_9NOCA</name>
<keyword evidence="2" id="KW-1185">Reference proteome</keyword>
<accession>W5TSR7</accession>
<dbReference type="HOGENOM" id="CLU_2771742_0_0_11"/>
<dbReference type="AlphaFoldDB" id="W5TSR7"/>
<evidence type="ECO:0000313" key="2">
    <source>
        <dbReference type="Proteomes" id="UP000019150"/>
    </source>
</evidence>
<sequence>MGAPRPRSPADIAAVVRKTAAPALGYRYPYGRVVLVSRAGTVTVPSGPGHESALSDRCAIVRRARDGDP</sequence>
<organism evidence="1 2">
    <name type="scientific">Nocardia nova SH22a</name>
    <dbReference type="NCBI Taxonomy" id="1415166"/>
    <lineage>
        <taxon>Bacteria</taxon>
        <taxon>Bacillati</taxon>
        <taxon>Actinomycetota</taxon>
        <taxon>Actinomycetes</taxon>
        <taxon>Mycobacteriales</taxon>
        <taxon>Nocardiaceae</taxon>
        <taxon>Nocardia</taxon>
    </lineage>
</organism>
<dbReference type="EMBL" id="CP006850">
    <property type="protein sequence ID" value="AHH20276.1"/>
    <property type="molecule type" value="Genomic_DNA"/>
</dbReference>
<evidence type="ECO:0000313" key="1">
    <source>
        <dbReference type="EMBL" id="AHH20276.1"/>
    </source>
</evidence>
<dbReference type="Proteomes" id="UP000019150">
    <property type="component" value="Chromosome"/>
</dbReference>
<dbReference type="KEGG" id="nno:NONO_c54960"/>